<dbReference type="InterPro" id="IPR006683">
    <property type="entry name" value="Thioestr_dom"/>
</dbReference>
<evidence type="ECO:0000256" key="1">
    <source>
        <dbReference type="ARBA" id="ARBA00022801"/>
    </source>
</evidence>
<comment type="catalytic activity">
    <reaction evidence="7">
        <text>a medium-chain fatty acyl-CoA + H2O = a medium-chain fatty acid + CoA + H(+)</text>
        <dbReference type="Rhea" id="RHEA:68184"/>
        <dbReference type="ChEBI" id="CHEBI:15377"/>
        <dbReference type="ChEBI" id="CHEBI:15378"/>
        <dbReference type="ChEBI" id="CHEBI:57287"/>
        <dbReference type="ChEBI" id="CHEBI:59558"/>
        <dbReference type="ChEBI" id="CHEBI:90546"/>
    </reaction>
</comment>
<evidence type="ECO:0000256" key="2">
    <source>
        <dbReference type="ARBA" id="ARBA00035880"/>
    </source>
</evidence>
<dbReference type="Proteomes" id="UP000092565">
    <property type="component" value="Chromosome"/>
</dbReference>
<evidence type="ECO:0000313" key="12">
    <source>
        <dbReference type="Proteomes" id="UP001218364"/>
    </source>
</evidence>
<dbReference type="EMBL" id="JARCJK010000010">
    <property type="protein sequence ID" value="MDE4167433.1"/>
    <property type="molecule type" value="Genomic_DNA"/>
</dbReference>
<evidence type="ECO:0000256" key="5">
    <source>
        <dbReference type="ARBA" id="ARBA00038894"/>
    </source>
</evidence>
<reference evidence="10 12" key="2">
    <citation type="submission" date="2023-02" db="EMBL/GenBank/DDBJ databases">
        <title>Population genomics of bacteria associated with diatom.</title>
        <authorList>
            <person name="Xie J."/>
            <person name="Wang H."/>
        </authorList>
    </citation>
    <scope>NUCLEOTIDE SEQUENCE [LARGE SCALE GENOMIC DNA]</scope>
    <source>
        <strain evidence="10 12">PT47_8</strain>
    </source>
</reference>
<organism evidence="9 11">
    <name type="scientific">Phaeobacter gallaeciensis</name>
    <dbReference type="NCBI Taxonomy" id="60890"/>
    <lineage>
        <taxon>Bacteria</taxon>
        <taxon>Pseudomonadati</taxon>
        <taxon>Pseudomonadota</taxon>
        <taxon>Alphaproteobacteria</taxon>
        <taxon>Rhodobacterales</taxon>
        <taxon>Roseobacteraceae</taxon>
        <taxon>Phaeobacter</taxon>
    </lineage>
</organism>
<dbReference type="InterPro" id="IPR029069">
    <property type="entry name" value="HotDog_dom_sf"/>
</dbReference>
<evidence type="ECO:0000256" key="7">
    <source>
        <dbReference type="ARBA" id="ARBA00048062"/>
    </source>
</evidence>
<dbReference type="GO" id="GO:0047617">
    <property type="term" value="F:fatty acyl-CoA hydrolase activity"/>
    <property type="evidence" value="ECO:0007669"/>
    <property type="project" value="UniProtKB-EC"/>
</dbReference>
<accession>A0A1B0ZRI6</accession>
<evidence type="ECO:0000313" key="10">
    <source>
        <dbReference type="EMBL" id="MDE4167433.1"/>
    </source>
</evidence>
<dbReference type="RefSeq" id="WP_082996042.1">
    <property type="nucleotide sequence ID" value="NZ_CP015124.1"/>
</dbReference>
<evidence type="ECO:0000313" key="9">
    <source>
        <dbReference type="EMBL" id="ANP36786.1"/>
    </source>
</evidence>
<comment type="catalytic activity">
    <reaction evidence="3">
        <text>a long-chain fatty acyl-CoA + H2O = a long-chain fatty acid + CoA + H(+)</text>
        <dbReference type="Rhea" id="RHEA:67680"/>
        <dbReference type="ChEBI" id="CHEBI:15377"/>
        <dbReference type="ChEBI" id="CHEBI:15378"/>
        <dbReference type="ChEBI" id="CHEBI:57287"/>
        <dbReference type="ChEBI" id="CHEBI:57560"/>
        <dbReference type="ChEBI" id="CHEBI:83139"/>
    </reaction>
</comment>
<name>A0A1B0ZRI6_9RHOB</name>
<evidence type="ECO:0000313" key="11">
    <source>
        <dbReference type="Proteomes" id="UP000092565"/>
    </source>
</evidence>
<dbReference type="EC" id="3.1.2.20" evidence="5"/>
<keyword evidence="11" id="KW-1185">Reference proteome</keyword>
<dbReference type="PANTHER" id="PTHR43240:SF20">
    <property type="entry name" value="MEDIUM_LONG-CHAIN ACYL-COA THIOESTERASE YIGI"/>
    <property type="match status" value="1"/>
</dbReference>
<evidence type="ECO:0000256" key="6">
    <source>
        <dbReference type="ARBA" id="ARBA00040062"/>
    </source>
</evidence>
<evidence type="ECO:0000256" key="3">
    <source>
        <dbReference type="ARBA" id="ARBA00036002"/>
    </source>
</evidence>
<evidence type="ECO:0000256" key="4">
    <source>
        <dbReference type="ARBA" id="ARBA00038381"/>
    </source>
</evidence>
<dbReference type="CDD" id="cd03443">
    <property type="entry name" value="PaaI_thioesterase"/>
    <property type="match status" value="1"/>
</dbReference>
<comment type="catalytic activity">
    <reaction evidence="2">
        <text>a fatty acyl-CoA + H2O = a fatty acid + CoA + H(+)</text>
        <dbReference type="Rhea" id="RHEA:16781"/>
        <dbReference type="ChEBI" id="CHEBI:15377"/>
        <dbReference type="ChEBI" id="CHEBI:15378"/>
        <dbReference type="ChEBI" id="CHEBI:28868"/>
        <dbReference type="ChEBI" id="CHEBI:57287"/>
        <dbReference type="ChEBI" id="CHEBI:77636"/>
        <dbReference type="EC" id="3.1.2.20"/>
    </reaction>
</comment>
<keyword evidence="1" id="KW-0378">Hydrolase</keyword>
<dbReference type="EMBL" id="CP015124">
    <property type="protein sequence ID" value="ANP36786.1"/>
    <property type="molecule type" value="Genomic_DNA"/>
</dbReference>
<dbReference type="NCBIfam" id="TIGR00369">
    <property type="entry name" value="unchar_dom_1"/>
    <property type="match status" value="1"/>
</dbReference>
<protein>
    <recommendedName>
        <fullName evidence="6">Medium/long-chain acyl-CoA thioesterase YigI</fullName>
        <ecNumber evidence="5">3.1.2.20</ecNumber>
    </recommendedName>
</protein>
<dbReference type="Proteomes" id="UP001218364">
    <property type="component" value="Unassembled WGS sequence"/>
</dbReference>
<dbReference type="AlphaFoldDB" id="A0A1B0ZRI6"/>
<dbReference type="InterPro" id="IPR003736">
    <property type="entry name" value="PAAI_dom"/>
</dbReference>
<comment type="similarity">
    <text evidence="4">Belongs to the YigI thioesterase family.</text>
</comment>
<dbReference type="Pfam" id="PF03061">
    <property type="entry name" value="4HBT"/>
    <property type="match status" value="1"/>
</dbReference>
<dbReference type="SUPFAM" id="SSF54637">
    <property type="entry name" value="Thioesterase/thiol ester dehydrase-isomerase"/>
    <property type="match status" value="1"/>
</dbReference>
<proteinExistence type="inferred from homology"/>
<gene>
    <name evidence="9" type="ORF">JL2886_01879</name>
    <name evidence="10" type="ORF">PXK24_17175</name>
</gene>
<sequence>MTQLTEQTGWKELKAGPFMDGIGPILKTRALDGSNIYGLRTDASHCNAIGSVHGGVVTGVLDQAIAIEAWNAANRQPTVTLQMDTRFVTAARAGDLLEASATLRHATRSMLFVDADLYAGDRLIATATAVMKIIAKKDTP</sequence>
<dbReference type="PANTHER" id="PTHR43240">
    <property type="entry name" value="1,4-DIHYDROXY-2-NAPHTHOYL-COA THIOESTERASE 1"/>
    <property type="match status" value="1"/>
</dbReference>
<reference evidence="9 11" key="1">
    <citation type="submission" date="2016-04" db="EMBL/GenBank/DDBJ databases">
        <authorList>
            <person name="Evans L.H."/>
            <person name="Alamgir A."/>
            <person name="Owens N."/>
            <person name="Weber N.D."/>
            <person name="Virtaneva K."/>
            <person name="Barbian K."/>
            <person name="Babar A."/>
            <person name="Rosenke K."/>
        </authorList>
    </citation>
    <scope>NUCLEOTIDE SEQUENCE [LARGE SCALE GENOMIC DNA]</scope>
    <source>
        <strain evidence="9 11">JL2886</strain>
    </source>
</reference>
<feature type="domain" description="Thioesterase" evidence="8">
    <location>
        <begin position="50"/>
        <end position="122"/>
    </location>
</feature>
<evidence type="ECO:0000259" key="8">
    <source>
        <dbReference type="Pfam" id="PF03061"/>
    </source>
</evidence>
<dbReference type="Gene3D" id="3.10.129.10">
    <property type="entry name" value="Hotdog Thioesterase"/>
    <property type="match status" value="1"/>
</dbReference>